<evidence type="ECO:0000313" key="1">
    <source>
        <dbReference type="EMBL" id="KAI9453924.1"/>
    </source>
</evidence>
<accession>A0ACC0U074</accession>
<reference evidence="1" key="1">
    <citation type="submission" date="2021-03" db="EMBL/GenBank/DDBJ databases">
        <title>Evolutionary priming and transition to the ectomycorrhizal habit in an iconic lineage of mushroom-forming fungi: is preadaptation a requirement?</title>
        <authorList>
            <consortium name="DOE Joint Genome Institute"/>
            <person name="Looney B.P."/>
            <person name="Miyauchi S."/>
            <person name="Morin E."/>
            <person name="Drula E."/>
            <person name="Courty P.E."/>
            <person name="Chicoki N."/>
            <person name="Fauchery L."/>
            <person name="Kohler A."/>
            <person name="Kuo A."/>
            <person name="LaButti K."/>
            <person name="Pangilinan J."/>
            <person name="Lipzen A."/>
            <person name="Riley R."/>
            <person name="Andreopoulos W."/>
            <person name="He G."/>
            <person name="Johnson J."/>
            <person name="Barry K.W."/>
            <person name="Grigoriev I.V."/>
            <person name="Nagy L."/>
            <person name="Hibbett D."/>
            <person name="Henrissat B."/>
            <person name="Matheny P.B."/>
            <person name="Labbe J."/>
            <person name="Martin A.F."/>
        </authorList>
    </citation>
    <scope>NUCLEOTIDE SEQUENCE</scope>
    <source>
        <strain evidence="1">BPL698</strain>
    </source>
</reference>
<dbReference type="EMBL" id="JAGFNK010000288">
    <property type="protein sequence ID" value="KAI9453924.1"/>
    <property type="molecule type" value="Genomic_DNA"/>
</dbReference>
<protein>
    <submittedName>
        <fullName evidence="1">Uncharacterized protein</fullName>
    </submittedName>
</protein>
<gene>
    <name evidence="1" type="ORF">F5148DRAFT_451804</name>
</gene>
<comment type="caution">
    <text evidence="1">The sequence shown here is derived from an EMBL/GenBank/DDBJ whole genome shotgun (WGS) entry which is preliminary data.</text>
</comment>
<organism evidence="1 2">
    <name type="scientific">Russula earlei</name>
    <dbReference type="NCBI Taxonomy" id="71964"/>
    <lineage>
        <taxon>Eukaryota</taxon>
        <taxon>Fungi</taxon>
        <taxon>Dikarya</taxon>
        <taxon>Basidiomycota</taxon>
        <taxon>Agaricomycotina</taxon>
        <taxon>Agaricomycetes</taxon>
        <taxon>Russulales</taxon>
        <taxon>Russulaceae</taxon>
        <taxon>Russula</taxon>
    </lineage>
</organism>
<proteinExistence type="predicted"/>
<dbReference type="Proteomes" id="UP001207468">
    <property type="component" value="Unassembled WGS sequence"/>
</dbReference>
<evidence type="ECO:0000313" key="2">
    <source>
        <dbReference type="Proteomes" id="UP001207468"/>
    </source>
</evidence>
<keyword evidence="2" id="KW-1185">Reference proteome</keyword>
<sequence>MPQSAPTPQLDTIRNAEGPGPRPIFIRRCGRSWRASASSRAEVESKRRPSESNPRSDERWLASTFGGTPDRFLLSLLLCVAVSVSGLVISGSNAHQVPGPALDERSFFLRLIFPRYPSPHSPSPPLPSPSRCSGRTRSIYGHVVLRRIPPPSCRRPSAVRPSGLSLFLGPLLRAPLGT</sequence>
<name>A0ACC0U074_9AGAM</name>